<evidence type="ECO:0000259" key="9">
    <source>
        <dbReference type="Pfam" id="PF02470"/>
    </source>
</evidence>
<keyword evidence="3" id="KW-0997">Cell inner membrane</keyword>
<name>A0ABV9QS77_9GAMM</name>
<comment type="subcellular location">
    <subcellularLocation>
        <location evidence="1">Cell inner membrane</location>
    </subcellularLocation>
</comment>
<evidence type="ECO:0000313" key="11">
    <source>
        <dbReference type="Proteomes" id="UP001595886"/>
    </source>
</evidence>
<dbReference type="InterPro" id="IPR051800">
    <property type="entry name" value="PqiA-PqiB_transport"/>
</dbReference>
<dbReference type="Pfam" id="PF02470">
    <property type="entry name" value="MlaD"/>
    <property type="match status" value="3"/>
</dbReference>
<evidence type="ECO:0000256" key="8">
    <source>
        <dbReference type="SAM" id="Phobius"/>
    </source>
</evidence>
<evidence type="ECO:0000256" key="1">
    <source>
        <dbReference type="ARBA" id="ARBA00004533"/>
    </source>
</evidence>
<dbReference type="PANTHER" id="PTHR30462:SF0">
    <property type="entry name" value="INTERMEMBRANE TRANSPORT PROTEIN YEBT"/>
    <property type="match status" value="1"/>
</dbReference>
<evidence type="ECO:0000256" key="2">
    <source>
        <dbReference type="ARBA" id="ARBA00022475"/>
    </source>
</evidence>
<protein>
    <submittedName>
        <fullName evidence="10">Intermembrane transport protein PqiB</fullName>
    </submittedName>
</protein>
<proteinExistence type="predicted"/>
<feature type="transmembrane region" description="Helical" evidence="8">
    <location>
        <begin position="28"/>
        <end position="49"/>
    </location>
</feature>
<dbReference type="InterPro" id="IPR003399">
    <property type="entry name" value="Mce/MlaD"/>
</dbReference>
<evidence type="ECO:0000256" key="7">
    <source>
        <dbReference type="SAM" id="MobiDB-lite"/>
    </source>
</evidence>
<evidence type="ECO:0000256" key="4">
    <source>
        <dbReference type="ARBA" id="ARBA00022692"/>
    </source>
</evidence>
<dbReference type="EMBL" id="JBHSHD010000006">
    <property type="protein sequence ID" value="MFC4820203.1"/>
    <property type="molecule type" value="Genomic_DNA"/>
</dbReference>
<organism evidence="10 11">
    <name type="scientific">Dokdonella ginsengisoli</name>
    <dbReference type="NCBI Taxonomy" id="363846"/>
    <lineage>
        <taxon>Bacteria</taxon>
        <taxon>Pseudomonadati</taxon>
        <taxon>Pseudomonadota</taxon>
        <taxon>Gammaproteobacteria</taxon>
        <taxon>Lysobacterales</taxon>
        <taxon>Rhodanobacteraceae</taxon>
        <taxon>Dokdonella</taxon>
    </lineage>
</organism>
<feature type="domain" description="Mce/MlaD" evidence="9">
    <location>
        <begin position="296"/>
        <end position="404"/>
    </location>
</feature>
<comment type="caution">
    <text evidence="10">The sequence shown here is derived from an EMBL/GenBank/DDBJ whole genome shotgun (WGS) entry which is preliminary data.</text>
</comment>
<dbReference type="Proteomes" id="UP001595886">
    <property type="component" value="Unassembled WGS sequence"/>
</dbReference>
<feature type="region of interest" description="Disordered" evidence="7">
    <location>
        <begin position="534"/>
        <end position="557"/>
    </location>
</feature>
<accession>A0ABV9QS77</accession>
<keyword evidence="5 8" id="KW-1133">Transmembrane helix</keyword>
<keyword evidence="6 8" id="KW-0472">Membrane</keyword>
<gene>
    <name evidence="10" type="ORF">ACFO6Q_07700</name>
</gene>
<keyword evidence="4 8" id="KW-0812">Transmembrane</keyword>
<evidence type="ECO:0000256" key="3">
    <source>
        <dbReference type="ARBA" id="ARBA00022519"/>
    </source>
</evidence>
<keyword evidence="2" id="KW-1003">Cell membrane</keyword>
<evidence type="ECO:0000313" key="10">
    <source>
        <dbReference type="EMBL" id="MFC4820203.1"/>
    </source>
</evidence>
<feature type="compositionally biased region" description="Basic and acidic residues" evidence="7">
    <location>
        <begin position="548"/>
        <end position="557"/>
    </location>
</feature>
<dbReference type="PANTHER" id="PTHR30462">
    <property type="entry name" value="INTERMEMBRANE TRANSPORT PROTEIN PQIB-RELATED"/>
    <property type="match status" value="1"/>
</dbReference>
<keyword evidence="11" id="KW-1185">Reference proteome</keyword>
<dbReference type="RefSeq" id="WP_380020035.1">
    <property type="nucleotide sequence ID" value="NZ_JBHSHD010000006.1"/>
</dbReference>
<feature type="domain" description="Mce/MlaD" evidence="9">
    <location>
        <begin position="167"/>
        <end position="227"/>
    </location>
</feature>
<reference evidence="11" key="1">
    <citation type="journal article" date="2019" name="Int. J. Syst. Evol. Microbiol.">
        <title>The Global Catalogue of Microorganisms (GCM) 10K type strain sequencing project: providing services to taxonomists for standard genome sequencing and annotation.</title>
        <authorList>
            <consortium name="The Broad Institute Genomics Platform"/>
            <consortium name="The Broad Institute Genome Sequencing Center for Infectious Disease"/>
            <person name="Wu L."/>
            <person name="Ma J."/>
        </authorList>
    </citation>
    <scope>NUCLEOTIDE SEQUENCE [LARGE SCALE GENOMIC DNA]</scope>
    <source>
        <strain evidence="11">CCUG 30340</strain>
    </source>
</reference>
<evidence type="ECO:0000256" key="6">
    <source>
        <dbReference type="ARBA" id="ARBA00023136"/>
    </source>
</evidence>
<evidence type="ECO:0000256" key="5">
    <source>
        <dbReference type="ARBA" id="ARBA00022989"/>
    </source>
</evidence>
<feature type="domain" description="Mce/MlaD" evidence="9">
    <location>
        <begin position="52"/>
        <end position="141"/>
    </location>
</feature>
<sequence length="557" mass="59820">MIRTDDSADAATPAQVRVTRRRRWSASLIWLVPIVAALVGVGMVIHNWASEGPVIEIAFATAEGLEAGKTQVKYKDVAIGFVESIRLAPDHTHVVARVDLNEDAAGFATADSRFWVVRPRFGASGVSGIGTLLSGAYIGADSGVSRQAKKAFVGLERPPAVIHGSPGKRFTLRADDIGSLDVGSPVYYRRIQVGRLVAYELDEDGKRMHVEVFVDAPYDRYVSVSSRFWNASGVDLNLDASGLSLNTQSLATVLAGGIAFQTPPGPRDETPAAENAQFDLFDDLPTAMAPPDGKPQYLRMRFEQTLRGLNVGAQIDFHGIAVGKVVSIDLDYDADQRRFPLLVGAVIYPQRFGLAHEKIARLEHADQDESARLAGFIKPLIEGGLRAQARSGNLLTGQLYIALDFMPDAPAVSFDPAARPLQLPTVAGGFDQLQEQMGNIVAKIDAMPLESIGRHLDGAVAQLERTLRQINESTLPQVGVTLAGAQGALGNARQVIASDAPLQRDLAQTLGEIQRAARSLRVLTDYLGVHPQSLLRGKPADPAVRGAARKDTGGTRP</sequence>